<dbReference type="Proteomes" id="UP000218327">
    <property type="component" value="Unassembled WGS sequence"/>
</dbReference>
<comment type="caution">
    <text evidence="2">The sequence shown here is derived from an EMBL/GenBank/DDBJ whole genome shotgun (WGS) entry which is preliminary data.</text>
</comment>
<protein>
    <recommendedName>
        <fullName evidence="4">Peptidase</fullName>
    </recommendedName>
</protein>
<dbReference type="EMBL" id="NVVJ01000054">
    <property type="protein sequence ID" value="PCJ22661.1"/>
    <property type="molecule type" value="Genomic_DNA"/>
</dbReference>
<dbReference type="Pfam" id="PF03929">
    <property type="entry name" value="PepSY_TM"/>
    <property type="match status" value="1"/>
</dbReference>
<evidence type="ECO:0000256" key="1">
    <source>
        <dbReference type="SAM" id="Phobius"/>
    </source>
</evidence>
<dbReference type="InterPro" id="IPR005625">
    <property type="entry name" value="PepSY-ass_TM"/>
</dbReference>
<name>A0A2A5AU75_9GAMM</name>
<feature type="non-terminal residue" evidence="2">
    <location>
        <position position="288"/>
    </location>
</feature>
<evidence type="ECO:0000313" key="3">
    <source>
        <dbReference type="Proteomes" id="UP000218327"/>
    </source>
</evidence>
<proteinExistence type="predicted"/>
<gene>
    <name evidence="2" type="ORF">COA96_13815</name>
</gene>
<keyword evidence="1" id="KW-0812">Transmembrane</keyword>
<sequence length="288" mass="32157">MKLKPFLFLAHRWLGIGMCLLFALWFASGIIMMYVEYPELTEEERFENLQPLNVSQISLSPLEASASITADSVFSSVKLTTVLSRPAYQFRGVDGAIYIVFADSGELFTGLNPQSALAAARQSGFSTSDATPSYDKQVNMDQWSISSGLNRYRPLHRITMNDSAGSIIYASTVSGQIVLDTTRNERFWNWLGSTVHWIYPVQLRKNASLWNQIIVYVSLIGIVSVVTGAIIGFMRIRLSRRAKGANGSSISPYKGWMKWHHILGLLTLVFVSTFIFSGLMSMGPWGVF</sequence>
<keyword evidence="1" id="KW-0472">Membrane</keyword>
<feature type="transmembrane region" description="Helical" evidence="1">
    <location>
        <begin position="12"/>
        <end position="35"/>
    </location>
</feature>
<feature type="transmembrane region" description="Helical" evidence="1">
    <location>
        <begin position="262"/>
        <end position="282"/>
    </location>
</feature>
<keyword evidence="1" id="KW-1133">Transmembrane helix</keyword>
<evidence type="ECO:0000313" key="2">
    <source>
        <dbReference type="EMBL" id="PCJ22661.1"/>
    </source>
</evidence>
<dbReference type="AlphaFoldDB" id="A0A2A5AU75"/>
<organism evidence="2 3">
    <name type="scientific">SAR86 cluster bacterium</name>
    <dbReference type="NCBI Taxonomy" id="2030880"/>
    <lineage>
        <taxon>Bacteria</taxon>
        <taxon>Pseudomonadati</taxon>
        <taxon>Pseudomonadota</taxon>
        <taxon>Gammaproteobacteria</taxon>
        <taxon>SAR86 cluster</taxon>
    </lineage>
</organism>
<dbReference type="PANTHER" id="PTHR34219:SF6">
    <property type="entry name" value="BLR3280 PROTEIN"/>
    <property type="match status" value="1"/>
</dbReference>
<feature type="transmembrane region" description="Helical" evidence="1">
    <location>
        <begin position="213"/>
        <end position="233"/>
    </location>
</feature>
<evidence type="ECO:0008006" key="4">
    <source>
        <dbReference type="Google" id="ProtNLM"/>
    </source>
</evidence>
<accession>A0A2A5AU75</accession>
<dbReference type="PANTHER" id="PTHR34219">
    <property type="entry name" value="IRON-REGULATED INNER MEMBRANE PROTEIN-RELATED"/>
    <property type="match status" value="1"/>
</dbReference>
<reference evidence="3" key="1">
    <citation type="submission" date="2017-08" db="EMBL/GenBank/DDBJ databases">
        <title>A dynamic microbial community with high functional redundancy inhabits the cold, oxic subseafloor aquifer.</title>
        <authorList>
            <person name="Tully B.J."/>
            <person name="Wheat C.G."/>
            <person name="Glazer B.T."/>
            <person name="Huber J.A."/>
        </authorList>
    </citation>
    <scope>NUCLEOTIDE SEQUENCE [LARGE SCALE GENOMIC DNA]</scope>
</reference>